<dbReference type="AlphaFoldDB" id="A0A556V1E8"/>
<sequence length="76" mass="7956">MRTSGHTGDGRMKSGGAPLRTRAEHRDASSDPVPREEHLAKNQGLALASFNSMESPDLSPRAGGSHTGGTLQEEGT</sequence>
<evidence type="ECO:0000313" key="3">
    <source>
        <dbReference type="Proteomes" id="UP000319801"/>
    </source>
</evidence>
<comment type="caution">
    <text evidence="2">The sequence shown here is derived from an EMBL/GenBank/DDBJ whole genome shotgun (WGS) entry which is preliminary data.</text>
</comment>
<feature type="compositionally biased region" description="Basic and acidic residues" evidence="1">
    <location>
        <begin position="21"/>
        <end position="40"/>
    </location>
</feature>
<feature type="region of interest" description="Disordered" evidence="1">
    <location>
        <begin position="1"/>
        <end position="76"/>
    </location>
</feature>
<gene>
    <name evidence="2" type="ORF">Baya_11747</name>
</gene>
<keyword evidence="3" id="KW-1185">Reference proteome</keyword>
<name>A0A556V1E8_BAGYA</name>
<dbReference type="Proteomes" id="UP000319801">
    <property type="component" value="Unassembled WGS sequence"/>
</dbReference>
<organism evidence="2 3">
    <name type="scientific">Bagarius yarrelli</name>
    <name type="common">Goonch</name>
    <name type="synonym">Bagrus yarrelli</name>
    <dbReference type="NCBI Taxonomy" id="175774"/>
    <lineage>
        <taxon>Eukaryota</taxon>
        <taxon>Metazoa</taxon>
        <taxon>Chordata</taxon>
        <taxon>Craniata</taxon>
        <taxon>Vertebrata</taxon>
        <taxon>Euteleostomi</taxon>
        <taxon>Actinopterygii</taxon>
        <taxon>Neopterygii</taxon>
        <taxon>Teleostei</taxon>
        <taxon>Ostariophysi</taxon>
        <taxon>Siluriformes</taxon>
        <taxon>Sisoridae</taxon>
        <taxon>Sisorinae</taxon>
        <taxon>Bagarius</taxon>
    </lineage>
</organism>
<dbReference type="EMBL" id="VCAZ01000094">
    <property type="protein sequence ID" value="TSR51420.1"/>
    <property type="molecule type" value="Genomic_DNA"/>
</dbReference>
<evidence type="ECO:0000256" key="1">
    <source>
        <dbReference type="SAM" id="MobiDB-lite"/>
    </source>
</evidence>
<evidence type="ECO:0000313" key="2">
    <source>
        <dbReference type="EMBL" id="TSR51420.1"/>
    </source>
</evidence>
<protein>
    <submittedName>
        <fullName evidence="2">Uncharacterized protein</fullName>
    </submittedName>
</protein>
<accession>A0A556V1E8</accession>
<reference evidence="2 3" key="1">
    <citation type="journal article" date="2019" name="Genome Biol. Evol.">
        <title>Whole-Genome Sequencing of the Giant Devil Catfish, Bagarius yarrelli.</title>
        <authorList>
            <person name="Jiang W."/>
            <person name="Lv Y."/>
            <person name="Cheng L."/>
            <person name="Yang K."/>
            <person name="Chao B."/>
            <person name="Wang X."/>
            <person name="Li Y."/>
            <person name="Pan X."/>
            <person name="You X."/>
            <person name="Zhang Y."/>
            <person name="Yang J."/>
            <person name="Li J."/>
            <person name="Zhang X."/>
            <person name="Liu S."/>
            <person name="Sun C."/>
            <person name="Yang J."/>
            <person name="Shi Q."/>
        </authorList>
    </citation>
    <scope>NUCLEOTIDE SEQUENCE [LARGE SCALE GENOMIC DNA]</scope>
    <source>
        <strain evidence="2">JWS20170419001</strain>
        <tissue evidence="2">Muscle</tissue>
    </source>
</reference>
<proteinExistence type="predicted"/>